<accession>A0A5C6Q3Q5</accession>
<protein>
    <submittedName>
        <fullName evidence="2">Uncharacterized protein</fullName>
    </submittedName>
</protein>
<dbReference type="EMBL" id="VOLQ01000045">
    <property type="protein sequence ID" value="TWX63382.1"/>
    <property type="molecule type" value="Genomic_DNA"/>
</dbReference>
<comment type="caution">
    <text evidence="2">The sequence shown here is derived from an EMBL/GenBank/DDBJ whole genome shotgun (WGS) entry which is preliminary data.</text>
</comment>
<dbReference type="EMBL" id="VOLR01000018">
    <property type="protein sequence ID" value="TWX57515.1"/>
    <property type="molecule type" value="Genomic_DNA"/>
</dbReference>
<evidence type="ECO:0000313" key="2">
    <source>
        <dbReference type="EMBL" id="TWX63382.1"/>
    </source>
</evidence>
<sequence length="99" mass="11120">MGSSHANTYGKKAFVEFNDTFKLSTSYIKLKDYDLQSSSSKQFILKDVEGNILTFDKTEQGWKLNVDKSLEGVVLKEAKQLIAFSIGAYLSLISKIKCQ</sequence>
<evidence type="ECO:0000313" key="1">
    <source>
        <dbReference type="EMBL" id="TWX57515.1"/>
    </source>
</evidence>
<dbReference type="Proteomes" id="UP000321525">
    <property type="component" value="Unassembled WGS sequence"/>
</dbReference>
<dbReference type="Proteomes" id="UP000321917">
    <property type="component" value="Unassembled WGS sequence"/>
</dbReference>
<name>A0A5C6Q3Q5_9GAMM</name>
<proteinExistence type="predicted"/>
<keyword evidence="3" id="KW-1185">Reference proteome</keyword>
<evidence type="ECO:0000313" key="4">
    <source>
        <dbReference type="Proteomes" id="UP000321917"/>
    </source>
</evidence>
<gene>
    <name evidence="1" type="ORF">ESZ26_13050</name>
    <name evidence="2" type="ORF">ESZ27_17015</name>
</gene>
<dbReference type="AlphaFoldDB" id="A0A5C6Q3Q5"/>
<evidence type="ECO:0000313" key="3">
    <source>
        <dbReference type="Proteomes" id="UP000321525"/>
    </source>
</evidence>
<reference evidence="2 4" key="1">
    <citation type="submission" date="2019-07" db="EMBL/GenBank/DDBJ databases">
        <title>Genomes of sea-ice associated Colwellia species.</title>
        <authorList>
            <person name="Bowman J.P."/>
        </authorList>
    </citation>
    <scope>NUCLEOTIDE SEQUENCE [LARGE SCALE GENOMIC DNA]</scope>
    <source>
        <strain evidence="1 3">ACAM 607</strain>
        <strain evidence="2 4">IC036</strain>
    </source>
</reference>
<organism evidence="2 4">
    <name type="scientific">Colwellia hornerae</name>
    <dbReference type="NCBI Taxonomy" id="89402"/>
    <lineage>
        <taxon>Bacteria</taxon>
        <taxon>Pseudomonadati</taxon>
        <taxon>Pseudomonadota</taxon>
        <taxon>Gammaproteobacteria</taxon>
        <taxon>Alteromonadales</taxon>
        <taxon>Colwelliaceae</taxon>
        <taxon>Colwellia</taxon>
    </lineage>
</organism>
<dbReference type="RefSeq" id="WP_146799920.1">
    <property type="nucleotide sequence ID" value="NZ_VOLP01000017.1"/>
</dbReference>